<comment type="pathway">
    <text evidence="4 14">Isoprenoid biosynthesis; isopentenyl diphosphate biosynthesis via DXP pathway; isopentenyl diphosphate from 1-deoxy-D-xylulose 5-phosphate: step 4/6.</text>
</comment>
<dbReference type="GO" id="GO:0046872">
    <property type="term" value="F:metal ion binding"/>
    <property type="evidence" value="ECO:0007669"/>
    <property type="project" value="UniProtKB-KW"/>
</dbReference>
<dbReference type="GO" id="GO:0016114">
    <property type="term" value="P:terpenoid biosynthetic process"/>
    <property type="evidence" value="ECO:0007669"/>
    <property type="project" value="InterPro"/>
</dbReference>
<feature type="binding site" evidence="14">
    <location>
        <position position="387"/>
    </location>
    <ligand>
        <name>4-CDP-2-C-methyl-D-erythritol 2-phosphate</name>
        <dbReference type="ChEBI" id="CHEBI:57919"/>
    </ligand>
</feature>
<dbReference type="InterPro" id="IPR020555">
    <property type="entry name" value="MECDP_synthase_CS"/>
</dbReference>
<keyword evidence="9 14" id="KW-0548">Nucleotidyltransferase</keyword>
<comment type="catalytic activity">
    <reaction evidence="2 14">
        <text>2-C-methyl-D-erythritol 4-phosphate + CTP + H(+) = 4-CDP-2-C-methyl-D-erythritol + diphosphate</text>
        <dbReference type="Rhea" id="RHEA:13429"/>
        <dbReference type="ChEBI" id="CHEBI:15378"/>
        <dbReference type="ChEBI" id="CHEBI:33019"/>
        <dbReference type="ChEBI" id="CHEBI:37563"/>
        <dbReference type="ChEBI" id="CHEBI:57823"/>
        <dbReference type="ChEBI" id="CHEBI:58262"/>
        <dbReference type="EC" id="2.7.7.60"/>
    </reaction>
</comment>
<feature type="binding site" evidence="14">
    <location>
        <position position="290"/>
    </location>
    <ligand>
        <name>a divalent metal cation</name>
        <dbReference type="ChEBI" id="CHEBI:60240"/>
    </ligand>
</feature>
<proteinExistence type="inferred from homology"/>
<dbReference type="GO" id="GO:0008685">
    <property type="term" value="F:2-C-methyl-D-erythritol 2,4-cyclodiphosphate synthase activity"/>
    <property type="evidence" value="ECO:0007669"/>
    <property type="project" value="UniProtKB-UniRule"/>
</dbReference>
<dbReference type="PANTHER" id="PTHR43181:SF1">
    <property type="entry name" value="2-C-METHYL-D-ERYTHRITOL 2,4-CYCLODIPHOSPHATE SYNTHASE, CHLOROPLASTIC"/>
    <property type="match status" value="1"/>
</dbReference>
<evidence type="ECO:0000256" key="1">
    <source>
        <dbReference type="ARBA" id="ARBA00000200"/>
    </source>
</evidence>
<dbReference type="GO" id="GO:0050518">
    <property type="term" value="F:2-C-methyl-D-erythritol 4-phosphate cytidylyltransferase activity"/>
    <property type="evidence" value="ECO:0007669"/>
    <property type="project" value="UniProtKB-UniRule"/>
</dbReference>
<dbReference type="SUPFAM" id="SSF53448">
    <property type="entry name" value="Nucleotide-diphospho-sugar transferases"/>
    <property type="match status" value="1"/>
</dbReference>
<dbReference type="InterPro" id="IPR026596">
    <property type="entry name" value="IspD/F"/>
</dbReference>
<evidence type="ECO:0000256" key="14">
    <source>
        <dbReference type="HAMAP-Rule" id="MF_01520"/>
    </source>
</evidence>
<dbReference type="InterPro" id="IPR018294">
    <property type="entry name" value="ISPD_synthase_CS"/>
</dbReference>
<comment type="catalytic activity">
    <reaction evidence="1 14">
        <text>4-CDP-2-C-methyl-D-erythritol 2-phosphate = 2-C-methyl-D-erythritol 2,4-cyclic diphosphate + CMP</text>
        <dbReference type="Rhea" id="RHEA:23864"/>
        <dbReference type="ChEBI" id="CHEBI:57919"/>
        <dbReference type="ChEBI" id="CHEBI:58483"/>
        <dbReference type="ChEBI" id="CHEBI:60377"/>
        <dbReference type="EC" id="4.6.1.12"/>
    </reaction>
</comment>
<feature type="binding site" evidence="14">
    <location>
        <position position="390"/>
    </location>
    <ligand>
        <name>4-CDP-2-C-methyl-D-erythritol 2-phosphate</name>
        <dbReference type="ChEBI" id="CHEBI:57919"/>
    </ligand>
</feature>
<dbReference type="EC" id="2.7.7.60" evidence="14"/>
<feature type="domain" description="2-C-methyl-D-erythritol 2,4-cyclodiphosphate synthase" evidence="15">
    <location>
        <begin position="250"/>
        <end position="402"/>
    </location>
</feature>
<dbReference type="Gene3D" id="3.30.1330.50">
    <property type="entry name" value="2-C-methyl-D-erythritol 2,4-cyclodiphosphate synthase"/>
    <property type="match status" value="1"/>
</dbReference>
<dbReference type="EC" id="4.6.1.12" evidence="14"/>
<dbReference type="UniPathway" id="UPA00056">
    <property type="reaction ID" value="UER00093"/>
</dbReference>
<dbReference type="InterPro" id="IPR034683">
    <property type="entry name" value="IspD/TarI"/>
</dbReference>
<comment type="similarity">
    <text evidence="7">Belongs to the IspD/TarI cytidylyltransferase family. IspD subfamily.</text>
</comment>
<feature type="site" description="Transition state stabilizer" evidence="14">
    <location>
        <position position="381"/>
    </location>
</feature>
<evidence type="ECO:0000256" key="8">
    <source>
        <dbReference type="ARBA" id="ARBA00022679"/>
    </source>
</evidence>
<feature type="binding site" evidence="14">
    <location>
        <begin position="256"/>
        <end position="258"/>
    </location>
    <ligand>
        <name>4-CDP-2-C-methyl-D-erythritol 2-phosphate</name>
        <dbReference type="ChEBI" id="CHEBI:57919"/>
    </ligand>
</feature>
<name>A0A2W5K4M9_ANCNO</name>
<dbReference type="PROSITE" id="PS01350">
    <property type="entry name" value="ISPF"/>
    <property type="match status" value="1"/>
</dbReference>
<keyword evidence="8 14" id="KW-0808">Transferase</keyword>
<comment type="cofactor">
    <cofactor evidence="3 14">
        <name>a divalent metal cation</name>
        <dbReference type="ChEBI" id="CHEBI:60240"/>
    </cofactor>
</comment>
<evidence type="ECO:0000256" key="5">
    <source>
        <dbReference type="ARBA" id="ARBA00004787"/>
    </source>
</evidence>
<feature type="binding site" evidence="14">
    <location>
        <begin position="304"/>
        <end position="306"/>
    </location>
    <ligand>
        <name>4-CDP-2-C-methyl-D-erythritol 2-phosphate</name>
        <dbReference type="ChEBI" id="CHEBI:57919"/>
    </ligand>
</feature>
<evidence type="ECO:0000256" key="11">
    <source>
        <dbReference type="ARBA" id="ARBA00023229"/>
    </source>
</evidence>
<feature type="site" description="Positions MEP for the nucleophilic attack" evidence="14">
    <location>
        <position position="224"/>
    </location>
</feature>
<dbReference type="HAMAP" id="MF_00108">
    <property type="entry name" value="IspD"/>
    <property type="match status" value="1"/>
</dbReference>
<comment type="caution">
    <text evidence="16">The sequence shown here is derived from an EMBL/GenBank/DDBJ whole genome shotgun (WGS) entry which is preliminary data.</text>
</comment>
<feature type="region of interest" description="2-C-methyl-D-erythritol 2,4-cyclodiphosphate synthase" evidence="14">
    <location>
        <begin position="250"/>
        <end position="411"/>
    </location>
</feature>
<dbReference type="NCBIfam" id="TIGR00151">
    <property type="entry name" value="ispF"/>
    <property type="match status" value="1"/>
</dbReference>
<dbReference type="InterPro" id="IPR003526">
    <property type="entry name" value="MECDP_synthase"/>
</dbReference>
<evidence type="ECO:0000256" key="6">
    <source>
        <dbReference type="ARBA" id="ARBA00008480"/>
    </source>
</evidence>
<dbReference type="HAMAP" id="MF_01520">
    <property type="entry name" value="IspDF"/>
    <property type="match status" value="1"/>
</dbReference>
<dbReference type="Gene3D" id="3.90.550.10">
    <property type="entry name" value="Spore Coat Polysaccharide Biosynthesis Protein SpsA, Chain A"/>
    <property type="match status" value="1"/>
</dbReference>
<evidence type="ECO:0000256" key="3">
    <source>
        <dbReference type="ARBA" id="ARBA00001968"/>
    </source>
</evidence>
<comment type="similarity">
    <text evidence="14">In the C-terminal section; belongs to the IspF family.</text>
</comment>
<dbReference type="Pfam" id="PF02542">
    <property type="entry name" value="YgbB"/>
    <property type="match status" value="1"/>
</dbReference>
<dbReference type="InterPro" id="IPR036571">
    <property type="entry name" value="MECDP_synthase_sf"/>
</dbReference>
<dbReference type="InterPro" id="IPR029044">
    <property type="entry name" value="Nucleotide-diphossugar_trans"/>
</dbReference>
<reference evidence="16 17" key="1">
    <citation type="submission" date="2017-08" db="EMBL/GenBank/DDBJ databases">
        <title>Infants hospitalized years apart are colonized by the same room-sourced microbial strains.</title>
        <authorList>
            <person name="Brooks B."/>
            <person name="Olm M.R."/>
            <person name="Firek B.A."/>
            <person name="Baker R."/>
            <person name="Thomas B.C."/>
            <person name="Morowitz M.J."/>
            <person name="Banfield J.F."/>
        </authorList>
    </citation>
    <scope>NUCLEOTIDE SEQUENCE [LARGE SCALE GENOMIC DNA]</scope>
    <source>
        <strain evidence="16">S2_005_003_R2_43</strain>
    </source>
</reference>
<sequence length="411" mass="42531">MSVVSAASHDRATPVAALICAAGSGLRAGAGAPKQFRDLGGRSILARAAQAFLDHGRIDRLLIVIGADQRPAYDEALGDLARHPKLAPPAIGGASRQTSVKAGLDALGAKAPDIVLVHDAARPFVSAALISRAIAAAAEHGAAVPGRPVTDTICAAADGARGETLDRSKLSALQTPQSFRYADLVAAHERAAREGRDDFTDDGALVAWNGGRVALFEGEARNVKLTTPDQFDEEAIRRAGLEFLARGDVRTGSGFDVHAFADGDHVTLGGIKVPHAFGLSGHSDADVVLHALTDAILGALGDGDIGAHFPPSDPQWKGQDSALFLRDAADRVRAAGGVVAHLDVTVIGEAPKVGPHREAMRARIAEIAGVPVGRVGVKATTTERLGFAGRREGLAALASATIRLPFRDEEA</sequence>
<dbReference type="NCBIfam" id="NF006899">
    <property type="entry name" value="PRK09382.1"/>
    <property type="match status" value="1"/>
</dbReference>
<comment type="similarity">
    <text evidence="6">Belongs to the IspF family.</text>
</comment>
<evidence type="ECO:0000256" key="13">
    <source>
        <dbReference type="ARBA" id="ARBA00023268"/>
    </source>
</evidence>
<feature type="site" description="Transition state stabilizer" evidence="14">
    <location>
        <position position="27"/>
    </location>
</feature>
<dbReference type="Pfam" id="PF01128">
    <property type="entry name" value="IspD"/>
    <property type="match status" value="1"/>
</dbReference>
<feature type="binding site" evidence="14">
    <location>
        <position position="256"/>
    </location>
    <ligand>
        <name>a divalent metal cation</name>
        <dbReference type="ChEBI" id="CHEBI:60240"/>
    </ligand>
</feature>
<comment type="function">
    <text evidence="14">Bifunctional enzyme that catalyzes the formation of 4-diphosphocytidyl-2-C-methyl-D-erythritol from CTP and 2-C-methyl-D-erythritol 4-phosphate (MEP) (IspD), and catalyzes the conversion of 4-diphosphocytidyl-2-C-methyl-D-erythritol 2-phosphate (CDP-ME2P) to 2-C-methyl-D-erythritol 2,4-cyclodiphosphate (ME-CPP) with a corresponding release of cytidine 5-monophosphate (CMP) (IspF).</text>
</comment>
<evidence type="ECO:0000256" key="4">
    <source>
        <dbReference type="ARBA" id="ARBA00004709"/>
    </source>
</evidence>
<dbReference type="HAMAP" id="MF_00107">
    <property type="entry name" value="IspF"/>
    <property type="match status" value="1"/>
</dbReference>
<feature type="binding site" evidence="14">
    <location>
        <begin position="282"/>
        <end position="283"/>
    </location>
    <ligand>
        <name>4-CDP-2-C-methyl-D-erythritol 2-phosphate</name>
        <dbReference type="ChEBI" id="CHEBI:57919"/>
    </ligand>
</feature>
<evidence type="ECO:0000256" key="7">
    <source>
        <dbReference type="ARBA" id="ARBA00009789"/>
    </source>
</evidence>
<organism evidence="16 17">
    <name type="scientific">Ancylobacter novellus</name>
    <name type="common">Thiobacillus novellus</name>
    <dbReference type="NCBI Taxonomy" id="921"/>
    <lineage>
        <taxon>Bacteria</taxon>
        <taxon>Pseudomonadati</taxon>
        <taxon>Pseudomonadota</taxon>
        <taxon>Alphaproteobacteria</taxon>
        <taxon>Hyphomicrobiales</taxon>
        <taxon>Xanthobacteraceae</taxon>
        <taxon>Ancylobacter</taxon>
    </lineage>
</organism>
<dbReference type="GO" id="GO:0019288">
    <property type="term" value="P:isopentenyl diphosphate biosynthetic process, methylerythritol 4-phosphate pathway"/>
    <property type="evidence" value="ECO:0007669"/>
    <property type="project" value="UniProtKB-UniRule"/>
</dbReference>
<gene>
    <name evidence="14 16" type="primary">ispDF</name>
    <name evidence="16" type="ORF">DI565_18995</name>
</gene>
<keyword evidence="11 14" id="KW-0414">Isoprene biosynthesis</keyword>
<evidence type="ECO:0000256" key="9">
    <source>
        <dbReference type="ARBA" id="ARBA00022695"/>
    </source>
</evidence>
<dbReference type="InterPro" id="IPR001228">
    <property type="entry name" value="IspD"/>
</dbReference>
<feature type="binding site" evidence="14">
    <location>
        <position position="258"/>
    </location>
    <ligand>
        <name>a divalent metal cation</name>
        <dbReference type="ChEBI" id="CHEBI:60240"/>
    </ligand>
</feature>
<dbReference type="PROSITE" id="PS01295">
    <property type="entry name" value="ISPD"/>
    <property type="match status" value="1"/>
</dbReference>
<evidence type="ECO:0000256" key="10">
    <source>
        <dbReference type="ARBA" id="ARBA00022723"/>
    </source>
</evidence>
<dbReference type="PANTHER" id="PTHR43181">
    <property type="entry name" value="2-C-METHYL-D-ERYTHRITOL 2,4-CYCLODIPHOSPHATE SYNTHASE, CHLOROPLASTIC"/>
    <property type="match status" value="1"/>
</dbReference>
<keyword evidence="13 14" id="KW-0511">Multifunctional enzyme</keyword>
<feature type="region of interest" description="2-C-methyl-D-erythritol 4-phosphate cytidylyltransferase" evidence="14">
    <location>
        <begin position="1"/>
        <end position="249"/>
    </location>
</feature>
<dbReference type="CDD" id="cd00554">
    <property type="entry name" value="MECDP_synthase"/>
    <property type="match status" value="1"/>
</dbReference>
<dbReference type="NCBIfam" id="TIGR00453">
    <property type="entry name" value="ispD"/>
    <property type="match status" value="1"/>
</dbReference>
<dbReference type="CDD" id="cd02516">
    <property type="entry name" value="CDP-ME_synthetase"/>
    <property type="match status" value="1"/>
</dbReference>
<feature type="binding site" evidence="14">
    <location>
        <begin position="380"/>
        <end position="383"/>
    </location>
    <ligand>
        <name>4-CDP-2-C-methyl-D-erythritol 2-phosphate</name>
        <dbReference type="ChEBI" id="CHEBI:57919"/>
    </ligand>
</feature>
<comment type="pathway">
    <text evidence="5 14">Isoprenoid biosynthesis; isopentenyl diphosphate biosynthesis via DXP pathway; isopentenyl diphosphate from 1-deoxy-D-xylulose 5-phosphate: step 2/6.</text>
</comment>
<dbReference type="FunFam" id="3.90.550.10:FF:000003">
    <property type="entry name" value="2-C-methyl-D-erythritol 4-phosphate cytidylyltransferase"/>
    <property type="match status" value="1"/>
</dbReference>
<dbReference type="Proteomes" id="UP000249577">
    <property type="component" value="Unassembled WGS sequence"/>
</dbReference>
<feature type="site" description="Transition state stabilizer" evidence="14">
    <location>
        <position position="282"/>
    </location>
</feature>
<evidence type="ECO:0000313" key="16">
    <source>
        <dbReference type="EMBL" id="PZQ10879.1"/>
    </source>
</evidence>
<protein>
    <recommendedName>
        <fullName evidence="14">Bifunctional enzyme IspD/IspF</fullName>
    </recommendedName>
    <domain>
        <recommendedName>
            <fullName evidence="14">2-C-methyl-D-erythritol 4-phosphate cytidylyltransferase</fullName>
            <ecNumber evidence="14">2.7.7.60</ecNumber>
        </recommendedName>
        <alternativeName>
            <fullName evidence="14">4-diphosphocytidyl-2C-methyl-D-erythritol synthase</fullName>
        </alternativeName>
        <alternativeName>
            <fullName evidence="14">MEP cytidylyltransferase</fullName>
            <shortName evidence="14">MCT</shortName>
        </alternativeName>
    </domain>
    <domain>
        <recommendedName>
            <fullName evidence="14">2-C-methyl-D-erythritol 2,4-cyclodiphosphate synthase</fullName>
            <shortName evidence="14">MECDP-synthase</shortName>
            <shortName evidence="14">MECPP-synthase</shortName>
            <shortName evidence="14">MECPS</shortName>
            <ecNumber evidence="14">4.6.1.12</ecNumber>
        </recommendedName>
    </domain>
</protein>
<feature type="site" description="Positions MEP for the nucleophilic attack" evidence="14">
    <location>
        <position position="167"/>
    </location>
</feature>
<dbReference type="SUPFAM" id="SSF69765">
    <property type="entry name" value="IpsF-like"/>
    <property type="match status" value="1"/>
</dbReference>
<evidence type="ECO:0000256" key="2">
    <source>
        <dbReference type="ARBA" id="ARBA00001282"/>
    </source>
</evidence>
<evidence type="ECO:0000256" key="12">
    <source>
        <dbReference type="ARBA" id="ARBA00023239"/>
    </source>
</evidence>
<comment type="caution">
    <text evidence="14">Lacks conserved residue(s) required for the propagation of feature annotation.</text>
</comment>
<evidence type="ECO:0000313" key="17">
    <source>
        <dbReference type="Proteomes" id="UP000249577"/>
    </source>
</evidence>
<dbReference type="AlphaFoldDB" id="A0A2W5K4M9"/>
<evidence type="ECO:0000259" key="15">
    <source>
        <dbReference type="Pfam" id="PF02542"/>
    </source>
</evidence>
<accession>A0A2W5K4M9</accession>
<comment type="similarity">
    <text evidence="14">In the N-terminal section; belongs to the IspD/TarI cytidylyltransferase family. IspD subfamily.</text>
</comment>
<dbReference type="EMBL" id="QFPN01000013">
    <property type="protein sequence ID" value="PZQ10879.1"/>
    <property type="molecule type" value="Genomic_DNA"/>
</dbReference>
<keyword evidence="10 14" id="KW-0479">Metal-binding</keyword>
<feature type="site" description="Transition state stabilizer" evidence="14">
    <location>
        <position position="34"/>
    </location>
</feature>
<keyword evidence="12 14" id="KW-0456">Lyase</keyword>